<dbReference type="Proteomes" id="UP000799770">
    <property type="component" value="Unassembled WGS sequence"/>
</dbReference>
<dbReference type="AlphaFoldDB" id="A0A6A5Z6J5"/>
<evidence type="ECO:0000313" key="3">
    <source>
        <dbReference type="Proteomes" id="UP000799770"/>
    </source>
</evidence>
<evidence type="ECO:0000313" key="2">
    <source>
        <dbReference type="EMBL" id="KAF2115052.1"/>
    </source>
</evidence>
<gene>
    <name evidence="2" type="ORF">BDV96DRAFT_494369</name>
</gene>
<dbReference type="GO" id="GO:0016740">
    <property type="term" value="F:transferase activity"/>
    <property type="evidence" value="ECO:0007669"/>
    <property type="project" value="UniProtKB-KW"/>
</dbReference>
<evidence type="ECO:0000256" key="1">
    <source>
        <dbReference type="SAM" id="Phobius"/>
    </source>
</evidence>
<dbReference type="OrthoDB" id="2014201at2759"/>
<keyword evidence="2" id="KW-0808">Transferase</keyword>
<dbReference type="InterPro" id="IPR050587">
    <property type="entry name" value="GNT1/Glycosyltrans_8"/>
</dbReference>
<dbReference type="PANTHER" id="PTHR11183">
    <property type="entry name" value="GLYCOGENIN SUBFAMILY MEMBER"/>
    <property type="match status" value="1"/>
</dbReference>
<organism evidence="2 3">
    <name type="scientific">Lophiotrema nucula</name>
    <dbReference type="NCBI Taxonomy" id="690887"/>
    <lineage>
        <taxon>Eukaryota</taxon>
        <taxon>Fungi</taxon>
        <taxon>Dikarya</taxon>
        <taxon>Ascomycota</taxon>
        <taxon>Pezizomycotina</taxon>
        <taxon>Dothideomycetes</taxon>
        <taxon>Pleosporomycetidae</taxon>
        <taxon>Pleosporales</taxon>
        <taxon>Lophiotremataceae</taxon>
        <taxon>Lophiotrema</taxon>
    </lineage>
</organism>
<accession>A0A6A5Z6J5</accession>
<keyword evidence="1" id="KW-0472">Membrane</keyword>
<name>A0A6A5Z6J5_9PLEO</name>
<reference evidence="2" key="1">
    <citation type="journal article" date="2020" name="Stud. Mycol.">
        <title>101 Dothideomycetes genomes: a test case for predicting lifestyles and emergence of pathogens.</title>
        <authorList>
            <person name="Haridas S."/>
            <person name="Albert R."/>
            <person name="Binder M."/>
            <person name="Bloem J."/>
            <person name="Labutti K."/>
            <person name="Salamov A."/>
            <person name="Andreopoulos B."/>
            <person name="Baker S."/>
            <person name="Barry K."/>
            <person name="Bills G."/>
            <person name="Bluhm B."/>
            <person name="Cannon C."/>
            <person name="Castanera R."/>
            <person name="Culley D."/>
            <person name="Daum C."/>
            <person name="Ezra D."/>
            <person name="Gonzalez J."/>
            <person name="Henrissat B."/>
            <person name="Kuo A."/>
            <person name="Liang C."/>
            <person name="Lipzen A."/>
            <person name="Lutzoni F."/>
            <person name="Magnuson J."/>
            <person name="Mondo S."/>
            <person name="Nolan M."/>
            <person name="Ohm R."/>
            <person name="Pangilinan J."/>
            <person name="Park H.-J."/>
            <person name="Ramirez L."/>
            <person name="Alfaro M."/>
            <person name="Sun H."/>
            <person name="Tritt A."/>
            <person name="Yoshinaga Y."/>
            <person name="Zwiers L.-H."/>
            <person name="Turgeon B."/>
            <person name="Goodwin S."/>
            <person name="Spatafora J."/>
            <person name="Crous P."/>
            <person name="Grigoriev I."/>
        </authorList>
    </citation>
    <scope>NUCLEOTIDE SEQUENCE</scope>
    <source>
        <strain evidence="2">CBS 627.86</strain>
    </source>
</reference>
<protein>
    <submittedName>
        <fullName evidence="2">Nucleotide-diphospho-sugar transferase</fullName>
    </submittedName>
</protein>
<proteinExistence type="predicted"/>
<keyword evidence="1" id="KW-0812">Transmembrane</keyword>
<dbReference type="Gene3D" id="3.90.550.10">
    <property type="entry name" value="Spore Coat Polysaccharide Biosynthesis Protein SpsA, Chain A"/>
    <property type="match status" value="1"/>
</dbReference>
<sequence>MRRDIRVLLYTGFAAAVVLTTFITFGKRPSLNPASKFRPYRDEQPKIPPQYQGDHIAHGSAYANQFGWPDTQNETLAYVTWLSSTVAQKDGQKPEDDVYFIGTRILVWQLLHYEPTKAKGIDVVVLVTPDVDEQRRLQLRKDGAMVRPIEFVHGKHDAWLHPKEGRWNDIMSKLRAWEMTEYSRILMLDGDMILRYPLDGIFNDPAAQPAKTNVSILNPPDEVRLPSEYLLASIGEVAGAKHAFPPDWDHGLKKRGYFCAGFFMLKPNKQIFKYYTDLLDIENRFSPVYMEQNLLNYAHRWDGPAPWKELSYAWNIRSVNDNDLDQGVVSMHEKWWEEPFSHSERVKGIFHEMRWKMEGYYLARNDEVRKQQVDKAYALEHPGHKSPWNRSGQ</sequence>
<keyword evidence="1" id="KW-1133">Transmembrane helix</keyword>
<dbReference type="InterPro" id="IPR029044">
    <property type="entry name" value="Nucleotide-diphossugar_trans"/>
</dbReference>
<dbReference type="EMBL" id="ML977324">
    <property type="protein sequence ID" value="KAF2115052.1"/>
    <property type="molecule type" value="Genomic_DNA"/>
</dbReference>
<feature type="transmembrane region" description="Helical" evidence="1">
    <location>
        <begin position="7"/>
        <end position="26"/>
    </location>
</feature>
<dbReference type="SUPFAM" id="SSF53448">
    <property type="entry name" value="Nucleotide-diphospho-sugar transferases"/>
    <property type="match status" value="1"/>
</dbReference>
<keyword evidence="3" id="KW-1185">Reference proteome</keyword>